<evidence type="ECO:0000313" key="1">
    <source>
        <dbReference type="EMBL" id="MCH99230.1"/>
    </source>
</evidence>
<reference evidence="1 2" key="1">
    <citation type="journal article" date="2018" name="Front. Plant Sci.">
        <title>Red Clover (Trifolium pratense) and Zigzag Clover (T. medium) - A Picture of Genomic Similarities and Differences.</title>
        <authorList>
            <person name="Dluhosova J."/>
            <person name="Istvanek J."/>
            <person name="Nedelnik J."/>
            <person name="Repkova J."/>
        </authorList>
    </citation>
    <scope>NUCLEOTIDE SEQUENCE [LARGE SCALE GENOMIC DNA]</scope>
    <source>
        <strain evidence="2">cv. 10/8</strain>
        <tissue evidence="1">Leaf</tissue>
    </source>
</reference>
<sequence>MPLLGLCNCNLECGAVPWTINNASNTPTVDVYKGGVMRRETPPVRYAT</sequence>
<organism evidence="1 2">
    <name type="scientific">Trifolium medium</name>
    <dbReference type="NCBI Taxonomy" id="97028"/>
    <lineage>
        <taxon>Eukaryota</taxon>
        <taxon>Viridiplantae</taxon>
        <taxon>Streptophyta</taxon>
        <taxon>Embryophyta</taxon>
        <taxon>Tracheophyta</taxon>
        <taxon>Spermatophyta</taxon>
        <taxon>Magnoliopsida</taxon>
        <taxon>eudicotyledons</taxon>
        <taxon>Gunneridae</taxon>
        <taxon>Pentapetalae</taxon>
        <taxon>rosids</taxon>
        <taxon>fabids</taxon>
        <taxon>Fabales</taxon>
        <taxon>Fabaceae</taxon>
        <taxon>Papilionoideae</taxon>
        <taxon>50 kb inversion clade</taxon>
        <taxon>NPAAA clade</taxon>
        <taxon>Hologalegina</taxon>
        <taxon>IRL clade</taxon>
        <taxon>Trifolieae</taxon>
        <taxon>Trifolium</taxon>
    </lineage>
</organism>
<keyword evidence="2" id="KW-1185">Reference proteome</keyword>
<feature type="non-terminal residue" evidence="1">
    <location>
        <position position="48"/>
    </location>
</feature>
<evidence type="ECO:0000313" key="2">
    <source>
        <dbReference type="Proteomes" id="UP000265520"/>
    </source>
</evidence>
<accession>A0A392NHC9</accession>
<dbReference type="AlphaFoldDB" id="A0A392NHC9"/>
<name>A0A392NHC9_9FABA</name>
<dbReference type="EMBL" id="LXQA010039744">
    <property type="protein sequence ID" value="MCH99230.1"/>
    <property type="molecule type" value="Genomic_DNA"/>
</dbReference>
<dbReference type="Proteomes" id="UP000265520">
    <property type="component" value="Unassembled WGS sequence"/>
</dbReference>
<comment type="caution">
    <text evidence="1">The sequence shown here is derived from an EMBL/GenBank/DDBJ whole genome shotgun (WGS) entry which is preliminary data.</text>
</comment>
<protein>
    <submittedName>
        <fullName evidence="1">Uncharacterized protein</fullName>
    </submittedName>
</protein>
<proteinExistence type="predicted"/>